<protein>
    <submittedName>
        <fullName evidence="1">YqjK-like family protein</fullName>
    </submittedName>
</protein>
<keyword evidence="2" id="KW-1185">Reference proteome</keyword>
<dbReference type="OrthoDB" id="6183353at2"/>
<dbReference type="InterPro" id="IPR025612">
    <property type="entry name" value="YqjK"/>
</dbReference>
<dbReference type="Pfam" id="PF13997">
    <property type="entry name" value="YqjK"/>
    <property type="match status" value="1"/>
</dbReference>
<dbReference type="KEGG" id="hbh:E4T21_06635"/>
<organism evidence="1 2">
    <name type="scientific">Halomonas binhaiensis</name>
    <dbReference type="NCBI Taxonomy" id="2562282"/>
    <lineage>
        <taxon>Bacteria</taxon>
        <taxon>Pseudomonadati</taxon>
        <taxon>Pseudomonadota</taxon>
        <taxon>Gammaproteobacteria</taxon>
        <taxon>Oceanospirillales</taxon>
        <taxon>Halomonadaceae</taxon>
        <taxon>Halomonas</taxon>
    </lineage>
</organism>
<proteinExistence type="predicted"/>
<sequence length="104" mass="11721">MAADSPGKKPRSRVTIKQRKAELEATIEQQRLMLLEATREWHQAGQKIDRGFTRLIPLRTPLLIAGGVALLPLLRRPGHIVRIARKAATTAFIANRALRLLKIR</sequence>
<dbReference type="Proteomes" id="UP000324285">
    <property type="component" value="Chromosome"/>
</dbReference>
<gene>
    <name evidence="1" type="ORF">E4T21_06635</name>
</gene>
<dbReference type="EMBL" id="CP038437">
    <property type="protein sequence ID" value="QEM81246.1"/>
    <property type="molecule type" value="Genomic_DNA"/>
</dbReference>
<dbReference type="RefSeq" id="WP_149284260.1">
    <property type="nucleotide sequence ID" value="NZ_CP038437.2"/>
</dbReference>
<reference evidence="1" key="1">
    <citation type="submission" date="2021-02" db="EMBL/GenBank/DDBJ databases">
        <title>Strain Y2R2, a novel species of the genus Halomonas.</title>
        <authorList>
            <person name="Huang H."/>
        </authorList>
    </citation>
    <scope>NUCLEOTIDE SEQUENCE</scope>
    <source>
        <strain evidence="1">Y2R2</strain>
    </source>
</reference>
<evidence type="ECO:0000313" key="1">
    <source>
        <dbReference type="EMBL" id="QEM81246.1"/>
    </source>
</evidence>
<evidence type="ECO:0000313" key="2">
    <source>
        <dbReference type="Proteomes" id="UP000324285"/>
    </source>
</evidence>
<name>A0A5C1ND69_9GAMM</name>
<dbReference type="AlphaFoldDB" id="A0A5C1ND69"/>
<accession>A0A5C1ND69</accession>